<evidence type="ECO:0000313" key="1">
    <source>
        <dbReference type="EMBL" id="KAG0411328.1"/>
    </source>
</evidence>
<sequence length="89" mass="9282">MADESAPSLLDGGRTATVTAPLVAGDAPLEESSAASWRPTSGRDGERRTTSSVRLLSPPRNERRGVLRPTLTVAAPFVARNATSRVPAA</sequence>
<accession>A0AC60NW20</accession>
<dbReference type="Proteomes" id="UP000805193">
    <property type="component" value="Unassembled WGS sequence"/>
</dbReference>
<comment type="caution">
    <text evidence="1">The sequence shown here is derived from an EMBL/GenBank/DDBJ whole genome shotgun (WGS) entry which is preliminary data.</text>
</comment>
<dbReference type="EMBL" id="JABSTQ010011439">
    <property type="protein sequence ID" value="KAG0411328.1"/>
    <property type="molecule type" value="Genomic_DNA"/>
</dbReference>
<keyword evidence="2" id="KW-1185">Reference proteome</keyword>
<evidence type="ECO:0000313" key="2">
    <source>
        <dbReference type="Proteomes" id="UP000805193"/>
    </source>
</evidence>
<reference evidence="1 2" key="1">
    <citation type="journal article" date="2020" name="Cell">
        <title>Large-Scale Comparative Analyses of Tick Genomes Elucidate Their Genetic Diversity and Vector Capacities.</title>
        <authorList>
            <consortium name="Tick Genome and Microbiome Consortium (TIGMIC)"/>
            <person name="Jia N."/>
            <person name="Wang J."/>
            <person name="Shi W."/>
            <person name="Du L."/>
            <person name="Sun Y."/>
            <person name="Zhan W."/>
            <person name="Jiang J.F."/>
            <person name="Wang Q."/>
            <person name="Zhang B."/>
            <person name="Ji P."/>
            <person name="Bell-Sakyi L."/>
            <person name="Cui X.M."/>
            <person name="Yuan T.T."/>
            <person name="Jiang B.G."/>
            <person name="Yang W.F."/>
            <person name="Lam T.T."/>
            <person name="Chang Q.C."/>
            <person name="Ding S.J."/>
            <person name="Wang X.J."/>
            <person name="Zhu J.G."/>
            <person name="Ruan X.D."/>
            <person name="Zhao L."/>
            <person name="Wei J.T."/>
            <person name="Ye R.Z."/>
            <person name="Que T.C."/>
            <person name="Du C.H."/>
            <person name="Zhou Y.H."/>
            <person name="Cheng J.X."/>
            <person name="Dai P.F."/>
            <person name="Guo W.B."/>
            <person name="Han X.H."/>
            <person name="Huang E.J."/>
            <person name="Li L.F."/>
            <person name="Wei W."/>
            <person name="Gao Y.C."/>
            <person name="Liu J.Z."/>
            <person name="Shao H.Z."/>
            <person name="Wang X."/>
            <person name="Wang C.C."/>
            <person name="Yang T.C."/>
            <person name="Huo Q.B."/>
            <person name="Li W."/>
            <person name="Chen H.Y."/>
            <person name="Chen S.E."/>
            <person name="Zhou L.G."/>
            <person name="Ni X.B."/>
            <person name="Tian J.H."/>
            <person name="Sheng Y."/>
            <person name="Liu T."/>
            <person name="Pan Y.S."/>
            <person name="Xia L.Y."/>
            <person name="Li J."/>
            <person name="Zhao F."/>
            <person name="Cao W.C."/>
        </authorList>
    </citation>
    <scope>NUCLEOTIDE SEQUENCE [LARGE SCALE GENOMIC DNA]</scope>
    <source>
        <strain evidence="1">Iper-2018</strain>
    </source>
</reference>
<gene>
    <name evidence="1" type="ORF">HPB47_011538</name>
</gene>
<protein>
    <submittedName>
        <fullName evidence="1">Uncharacterized protein</fullName>
    </submittedName>
</protein>
<name>A0AC60NW20_IXOPE</name>
<organism evidence="1 2">
    <name type="scientific">Ixodes persulcatus</name>
    <name type="common">Taiga tick</name>
    <dbReference type="NCBI Taxonomy" id="34615"/>
    <lineage>
        <taxon>Eukaryota</taxon>
        <taxon>Metazoa</taxon>
        <taxon>Ecdysozoa</taxon>
        <taxon>Arthropoda</taxon>
        <taxon>Chelicerata</taxon>
        <taxon>Arachnida</taxon>
        <taxon>Acari</taxon>
        <taxon>Parasitiformes</taxon>
        <taxon>Ixodida</taxon>
        <taxon>Ixodoidea</taxon>
        <taxon>Ixodidae</taxon>
        <taxon>Ixodinae</taxon>
        <taxon>Ixodes</taxon>
    </lineage>
</organism>
<proteinExistence type="predicted"/>